<keyword evidence="5" id="KW-0808">Transferase</keyword>
<dbReference type="GO" id="GO:0004674">
    <property type="term" value="F:protein serine/threonine kinase activity"/>
    <property type="evidence" value="ECO:0007669"/>
    <property type="project" value="UniProtKB-EC"/>
</dbReference>
<dbReference type="InterPro" id="IPR021720">
    <property type="entry name" value="Malectin_dom"/>
</dbReference>
<dbReference type="InterPro" id="IPR032675">
    <property type="entry name" value="LRR_dom_sf"/>
</dbReference>
<dbReference type="AlphaFoldDB" id="A0A834G9H2"/>
<keyword evidence="12 18" id="KW-0472">Membrane</keyword>
<comment type="subcellular location">
    <subcellularLocation>
        <location evidence="1">Membrane</location>
        <topology evidence="1">Single-pass type I membrane protein</topology>
    </subcellularLocation>
</comment>
<keyword evidence="9" id="KW-0547">Nucleotide-binding</keyword>
<keyword evidence="3" id="KW-0597">Phosphoprotein</keyword>
<dbReference type="InterPro" id="IPR011009">
    <property type="entry name" value="Kinase-like_dom_sf"/>
</dbReference>
<evidence type="ECO:0000256" key="10">
    <source>
        <dbReference type="ARBA" id="ARBA00022840"/>
    </source>
</evidence>
<dbReference type="Pfam" id="PF07714">
    <property type="entry name" value="PK_Tyr_Ser-Thr"/>
    <property type="match status" value="2"/>
</dbReference>
<dbReference type="InterPro" id="IPR001611">
    <property type="entry name" value="Leu-rich_rpt"/>
</dbReference>
<evidence type="ECO:0000256" key="15">
    <source>
        <dbReference type="ARBA" id="ARBA00047899"/>
    </source>
</evidence>
<dbReference type="EC" id="2.7.11.1" evidence="2"/>
<evidence type="ECO:0000259" key="19">
    <source>
        <dbReference type="PROSITE" id="PS50011"/>
    </source>
</evidence>
<dbReference type="Pfam" id="PF11721">
    <property type="entry name" value="Malectin"/>
    <property type="match status" value="1"/>
</dbReference>
<keyword evidence="10" id="KW-0067">ATP-binding</keyword>
<evidence type="ECO:0000256" key="6">
    <source>
        <dbReference type="ARBA" id="ARBA00022692"/>
    </source>
</evidence>
<dbReference type="FunFam" id="2.60.120.430:FF:000002">
    <property type="entry name" value="Leucine-rich repeat receptor-like protein kinase"/>
    <property type="match status" value="1"/>
</dbReference>
<gene>
    <name evidence="20" type="ORF">RHSIM_Rhsim10G0037000</name>
</gene>
<keyword evidence="4" id="KW-0433">Leucine-rich repeat</keyword>
<evidence type="ECO:0000313" key="20">
    <source>
        <dbReference type="EMBL" id="KAF7129334.1"/>
    </source>
</evidence>
<feature type="region of interest" description="Disordered" evidence="17">
    <location>
        <begin position="909"/>
        <end position="934"/>
    </location>
</feature>
<dbReference type="SUPFAM" id="SSF52058">
    <property type="entry name" value="L domain-like"/>
    <property type="match status" value="1"/>
</dbReference>
<name>A0A834G9H2_RHOSS</name>
<keyword evidence="7" id="KW-0732">Signal</keyword>
<keyword evidence="8" id="KW-0677">Repeat</keyword>
<evidence type="ECO:0000256" key="11">
    <source>
        <dbReference type="ARBA" id="ARBA00022989"/>
    </source>
</evidence>
<keyword evidence="6 18" id="KW-0812">Transmembrane</keyword>
<dbReference type="Gene3D" id="2.60.120.430">
    <property type="entry name" value="Galactose-binding lectin"/>
    <property type="match status" value="1"/>
</dbReference>
<evidence type="ECO:0000256" key="12">
    <source>
        <dbReference type="ARBA" id="ARBA00023136"/>
    </source>
</evidence>
<dbReference type="SUPFAM" id="SSF56112">
    <property type="entry name" value="Protein kinase-like (PK-like)"/>
    <property type="match status" value="1"/>
</dbReference>
<dbReference type="Proteomes" id="UP000626092">
    <property type="component" value="Unassembled WGS sequence"/>
</dbReference>
<proteinExistence type="predicted"/>
<dbReference type="GO" id="GO:0005886">
    <property type="term" value="C:plasma membrane"/>
    <property type="evidence" value="ECO:0007669"/>
    <property type="project" value="TreeGrafter"/>
</dbReference>
<comment type="catalytic activity">
    <reaction evidence="16">
        <text>L-seryl-[protein] + ATP = O-phospho-L-seryl-[protein] + ADP + H(+)</text>
        <dbReference type="Rhea" id="RHEA:17989"/>
        <dbReference type="Rhea" id="RHEA-COMP:9863"/>
        <dbReference type="Rhea" id="RHEA-COMP:11604"/>
        <dbReference type="ChEBI" id="CHEBI:15378"/>
        <dbReference type="ChEBI" id="CHEBI:29999"/>
        <dbReference type="ChEBI" id="CHEBI:30616"/>
        <dbReference type="ChEBI" id="CHEBI:83421"/>
        <dbReference type="ChEBI" id="CHEBI:456216"/>
        <dbReference type="EC" id="2.7.11.1"/>
    </reaction>
</comment>
<dbReference type="InterPro" id="IPR001245">
    <property type="entry name" value="Ser-Thr/Tyr_kinase_cat_dom"/>
</dbReference>
<dbReference type="FunFam" id="3.80.10.10:FF:000400">
    <property type="entry name" value="Nuclear pore complex protein NUP107"/>
    <property type="match status" value="1"/>
</dbReference>
<organism evidence="20 21">
    <name type="scientific">Rhododendron simsii</name>
    <name type="common">Sims's rhododendron</name>
    <dbReference type="NCBI Taxonomy" id="118357"/>
    <lineage>
        <taxon>Eukaryota</taxon>
        <taxon>Viridiplantae</taxon>
        <taxon>Streptophyta</taxon>
        <taxon>Embryophyta</taxon>
        <taxon>Tracheophyta</taxon>
        <taxon>Spermatophyta</taxon>
        <taxon>Magnoliopsida</taxon>
        <taxon>eudicotyledons</taxon>
        <taxon>Gunneridae</taxon>
        <taxon>Pentapetalae</taxon>
        <taxon>asterids</taxon>
        <taxon>Ericales</taxon>
        <taxon>Ericaceae</taxon>
        <taxon>Ericoideae</taxon>
        <taxon>Rhodoreae</taxon>
        <taxon>Rhododendron</taxon>
    </lineage>
</organism>
<dbReference type="PANTHER" id="PTHR48006:SF62">
    <property type="entry name" value="LEUCINE-RICH REPEAT TRANSMEMBRANE PROTEIN KINASE"/>
    <property type="match status" value="1"/>
</dbReference>
<dbReference type="InterPro" id="IPR000719">
    <property type="entry name" value="Prot_kinase_dom"/>
</dbReference>
<protein>
    <recommendedName>
        <fullName evidence="2">non-specific serine/threonine protein kinase</fullName>
        <ecNumber evidence="2">2.7.11.1</ecNumber>
    </recommendedName>
</protein>
<sequence length="943" mass="104727">MYHSLSFLLYISMYNMKLLKLSSFGCGTRDRNRKERKREIQEEEVYEQKLKFSEMKRLKMAGSSFVWMMILGLGLQLQVEIARAQNQTSSPSTGTTPAAEVDALNSFLRKLGVSPSNQFEITDEPCVGFAINDSISLGNGGASHNPGFKCKCNGTVCHITGLKVYAKGVAGQIPDELWSLSYLTELNLAKNNLTGPVSPSVGNLTQMQYMNLDHNSFSGELPKELGNLTELLILAFSTNDFSGPLPSELGKLTKLQHLYMDSSGVSGPIPSTFAALQNMQVMRFWGNSLEGPIPSTFSNLAALEDLRISDLANGGSSLAFLKDMKSLKVLILRNNDISGSIPSNIGDYQNLSHLFLGSNKFTGPSIPPQYAQLFQRDSCRRSKTKKELLEIIIEMNFFSIWKKAVQREARRGIVEAVNWENGNMAHGVLPSGLRCLQRNFPCGRNRPVYDNFSVKCGGPETNSTNHQIIYERDNETLGPATYYVASTDRWAVSNVGHFWDKNNSKYTSDSSSQIVANTSDPQLFWTARISPVSLRYYGLGLVNGNYTVRLQFAEITILNSPYGWESLGRRVFDIYIQGNRVRKDFNIKKEARGTSFEAVQEDFLAQVSENYLEIHLFWAGKGTCCIPTAGTYGPSISAISVTRDPTGKKIKIGLILGIFVPVGVVSCLCVLALFYFVQRRKRLHRKKDEELLGIEARPYTFSYAELKAATADFNPANKLGEGGFGPVYKGTLNDGRVIAVKQLSVASHQGKSQFVAEIATISAVQQRNLVKFGYLAPEYAMRGHLTEKADVFGFGVVALEVVSGRPNSDTSLEAEKMYLLDWAWHLHQNNNEVELVDDNLSEFNEEEVKRLIRVALLCTQSSPQARPSMSRAVAMLLADIEVGAVTAQPGYLMSGWKFNDTTSFMSTDTQTTKTEHSHSSSSSSTWAIPDRDTKPMLQEIIRE</sequence>
<evidence type="ECO:0000313" key="21">
    <source>
        <dbReference type="Proteomes" id="UP000626092"/>
    </source>
</evidence>
<evidence type="ECO:0000256" key="2">
    <source>
        <dbReference type="ARBA" id="ARBA00012513"/>
    </source>
</evidence>
<dbReference type="Gene3D" id="3.30.200.20">
    <property type="entry name" value="Phosphorylase Kinase, domain 1"/>
    <property type="match status" value="1"/>
</dbReference>
<evidence type="ECO:0000256" key="17">
    <source>
        <dbReference type="SAM" id="MobiDB-lite"/>
    </source>
</evidence>
<evidence type="ECO:0000256" key="13">
    <source>
        <dbReference type="ARBA" id="ARBA00023170"/>
    </source>
</evidence>
<evidence type="ECO:0000256" key="4">
    <source>
        <dbReference type="ARBA" id="ARBA00022614"/>
    </source>
</evidence>
<accession>A0A834G9H2</accession>
<evidence type="ECO:0000256" key="1">
    <source>
        <dbReference type="ARBA" id="ARBA00004479"/>
    </source>
</evidence>
<dbReference type="Pfam" id="PF00560">
    <property type="entry name" value="LRR_1"/>
    <property type="match status" value="1"/>
</dbReference>
<dbReference type="PROSITE" id="PS50011">
    <property type="entry name" value="PROTEIN_KINASE_DOM"/>
    <property type="match status" value="1"/>
</dbReference>
<dbReference type="Gene3D" id="3.80.10.10">
    <property type="entry name" value="Ribonuclease Inhibitor"/>
    <property type="match status" value="2"/>
</dbReference>
<dbReference type="OrthoDB" id="663146at2759"/>
<keyword evidence="21" id="KW-1185">Reference proteome</keyword>
<dbReference type="Pfam" id="PF23598">
    <property type="entry name" value="LRR_14"/>
    <property type="match status" value="1"/>
</dbReference>
<dbReference type="GO" id="GO:0005524">
    <property type="term" value="F:ATP binding"/>
    <property type="evidence" value="ECO:0007669"/>
    <property type="project" value="UniProtKB-KW"/>
</dbReference>
<keyword evidence="14" id="KW-0325">Glycoprotein</keyword>
<feature type="domain" description="Protein kinase" evidence="19">
    <location>
        <begin position="713"/>
        <end position="943"/>
    </location>
</feature>
<evidence type="ECO:0000256" key="9">
    <source>
        <dbReference type="ARBA" id="ARBA00022741"/>
    </source>
</evidence>
<reference evidence="20" key="1">
    <citation type="submission" date="2019-11" db="EMBL/GenBank/DDBJ databases">
        <authorList>
            <person name="Liu Y."/>
            <person name="Hou J."/>
            <person name="Li T.-Q."/>
            <person name="Guan C.-H."/>
            <person name="Wu X."/>
            <person name="Wu H.-Z."/>
            <person name="Ling F."/>
            <person name="Zhang R."/>
            <person name="Shi X.-G."/>
            <person name="Ren J.-P."/>
            <person name="Chen E.-F."/>
            <person name="Sun J.-M."/>
        </authorList>
    </citation>
    <scope>NUCLEOTIDE SEQUENCE</scope>
    <source>
        <strain evidence="20">Adult_tree_wgs_1</strain>
        <tissue evidence="20">Leaves</tissue>
    </source>
</reference>
<evidence type="ECO:0000256" key="14">
    <source>
        <dbReference type="ARBA" id="ARBA00023180"/>
    </source>
</evidence>
<comment type="caution">
    <text evidence="20">The sequence shown here is derived from an EMBL/GenBank/DDBJ whole genome shotgun (WGS) entry which is preliminary data.</text>
</comment>
<dbReference type="InterPro" id="IPR055414">
    <property type="entry name" value="LRR_R13L4/SHOC2-like"/>
</dbReference>
<keyword evidence="11 18" id="KW-1133">Transmembrane helix</keyword>
<feature type="transmembrane region" description="Helical" evidence="18">
    <location>
        <begin position="652"/>
        <end position="677"/>
    </location>
</feature>
<dbReference type="EMBL" id="WJXA01000010">
    <property type="protein sequence ID" value="KAF7129334.1"/>
    <property type="molecule type" value="Genomic_DNA"/>
</dbReference>
<evidence type="ECO:0000256" key="3">
    <source>
        <dbReference type="ARBA" id="ARBA00022553"/>
    </source>
</evidence>
<dbReference type="InterPro" id="IPR051824">
    <property type="entry name" value="LRR_Rcpt-Like_S/T_Kinase"/>
</dbReference>
<keyword evidence="13" id="KW-0675">Receptor</keyword>
<evidence type="ECO:0000256" key="5">
    <source>
        <dbReference type="ARBA" id="ARBA00022679"/>
    </source>
</evidence>
<evidence type="ECO:0000256" key="7">
    <source>
        <dbReference type="ARBA" id="ARBA00022729"/>
    </source>
</evidence>
<evidence type="ECO:0000256" key="16">
    <source>
        <dbReference type="ARBA" id="ARBA00048679"/>
    </source>
</evidence>
<dbReference type="PANTHER" id="PTHR48006">
    <property type="entry name" value="LEUCINE-RICH REPEAT-CONTAINING PROTEIN DDB_G0281931-RELATED"/>
    <property type="match status" value="1"/>
</dbReference>
<dbReference type="Gene3D" id="1.10.510.10">
    <property type="entry name" value="Transferase(Phosphotransferase) domain 1"/>
    <property type="match status" value="1"/>
</dbReference>
<comment type="catalytic activity">
    <reaction evidence="15">
        <text>L-threonyl-[protein] + ATP = O-phospho-L-threonyl-[protein] + ADP + H(+)</text>
        <dbReference type="Rhea" id="RHEA:46608"/>
        <dbReference type="Rhea" id="RHEA-COMP:11060"/>
        <dbReference type="Rhea" id="RHEA-COMP:11605"/>
        <dbReference type="ChEBI" id="CHEBI:15378"/>
        <dbReference type="ChEBI" id="CHEBI:30013"/>
        <dbReference type="ChEBI" id="CHEBI:30616"/>
        <dbReference type="ChEBI" id="CHEBI:61977"/>
        <dbReference type="ChEBI" id="CHEBI:456216"/>
        <dbReference type="EC" id="2.7.11.1"/>
    </reaction>
</comment>
<evidence type="ECO:0000256" key="18">
    <source>
        <dbReference type="SAM" id="Phobius"/>
    </source>
</evidence>
<evidence type="ECO:0000256" key="8">
    <source>
        <dbReference type="ARBA" id="ARBA00022737"/>
    </source>
</evidence>